<name>A0A2P5B6A3_PARAD</name>
<keyword evidence="4" id="KW-1185">Reference proteome</keyword>
<organism evidence="3 4">
    <name type="scientific">Parasponia andersonii</name>
    <name type="common">Sponia andersonii</name>
    <dbReference type="NCBI Taxonomy" id="3476"/>
    <lineage>
        <taxon>Eukaryota</taxon>
        <taxon>Viridiplantae</taxon>
        <taxon>Streptophyta</taxon>
        <taxon>Embryophyta</taxon>
        <taxon>Tracheophyta</taxon>
        <taxon>Spermatophyta</taxon>
        <taxon>Magnoliopsida</taxon>
        <taxon>eudicotyledons</taxon>
        <taxon>Gunneridae</taxon>
        <taxon>Pentapetalae</taxon>
        <taxon>rosids</taxon>
        <taxon>fabids</taxon>
        <taxon>Rosales</taxon>
        <taxon>Cannabaceae</taxon>
        <taxon>Parasponia</taxon>
    </lineage>
</organism>
<dbReference type="Gene3D" id="3.40.50.1820">
    <property type="entry name" value="alpha/beta hydrolase"/>
    <property type="match status" value="1"/>
</dbReference>
<protein>
    <submittedName>
        <fullName evidence="3">Dienelactone hydrolase</fullName>
    </submittedName>
</protein>
<dbReference type="EMBL" id="JXTB01000353">
    <property type="protein sequence ID" value="PON44295.1"/>
    <property type="molecule type" value="Genomic_DNA"/>
</dbReference>
<dbReference type="Pfam" id="PF01738">
    <property type="entry name" value="DLH"/>
    <property type="match status" value="1"/>
</dbReference>
<reference evidence="4" key="1">
    <citation type="submission" date="2016-06" db="EMBL/GenBank/DDBJ databases">
        <title>Parallel loss of symbiosis genes in relatives of nitrogen-fixing non-legume Parasponia.</title>
        <authorList>
            <person name="Van Velzen R."/>
            <person name="Holmer R."/>
            <person name="Bu F."/>
            <person name="Rutten L."/>
            <person name="Van Zeijl A."/>
            <person name="Liu W."/>
            <person name="Santuari L."/>
            <person name="Cao Q."/>
            <person name="Sharma T."/>
            <person name="Shen D."/>
            <person name="Roswanjaya Y."/>
            <person name="Wardhani T."/>
            <person name="Kalhor M.S."/>
            <person name="Jansen J."/>
            <person name="Van den Hoogen J."/>
            <person name="Gungor B."/>
            <person name="Hartog M."/>
            <person name="Hontelez J."/>
            <person name="Verver J."/>
            <person name="Yang W.-C."/>
            <person name="Schijlen E."/>
            <person name="Repin R."/>
            <person name="Schilthuizen M."/>
            <person name="Schranz E."/>
            <person name="Heidstra R."/>
            <person name="Miyata K."/>
            <person name="Fedorova E."/>
            <person name="Kohlen W."/>
            <person name="Bisseling T."/>
            <person name="Smit S."/>
            <person name="Geurts R."/>
        </authorList>
    </citation>
    <scope>NUCLEOTIDE SEQUENCE [LARGE SCALE GENOMIC DNA]</scope>
    <source>
        <strain evidence="4">cv. WU1-14</strain>
    </source>
</reference>
<evidence type="ECO:0000313" key="3">
    <source>
        <dbReference type="EMBL" id="PON44295.1"/>
    </source>
</evidence>
<dbReference type="PANTHER" id="PTHR17630:SF97">
    <property type="entry name" value="ENDO-1,31,4-BETA-D-GLUCANASE-LIKE"/>
    <property type="match status" value="1"/>
</dbReference>
<feature type="region of interest" description="Disordered" evidence="1">
    <location>
        <begin position="1"/>
        <end position="20"/>
    </location>
</feature>
<dbReference type="Proteomes" id="UP000237105">
    <property type="component" value="Unassembled WGS sequence"/>
</dbReference>
<dbReference type="InterPro" id="IPR002925">
    <property type="entry name" value="Dienelactn_hydro"/>
</dbReference>
<dbReference type="InterPro" id="IPR029058">
    <property type="entry name" value="AB_hydrolase_fold"/>
</dbReference>
<dbReference type="OrthoDB" id="17560at2759"/>
<proteinExistence type="predicted"/>
<dbReference type="STRING" id="3476.A0A2P5B6A3"/>
<sequence>MAGPQCCSNPPNLNPSSGEGTVDQLGGLKAYISGTPHPKLAILLVTDGFGYKAPNLRKLADKVAAAGFYVVAPDFFYGEPFDWNRPLQDWLKDHETDKGFEDAKLVVEALRSKGFSAVGAAGFCWGGKVAIELAKCNLIQAAVLCHPSFVTLDDVKGVKVPISILAAEIDQLTPPAIAKRSEEVLTAKSEVDSYVEVFPKVVHGWTLRYEVDDEAAANAAEDAHKKMLDWFSKYVK</sequence>
<evidence type="ECO:0000256" key="1">
    <source>
        <dbReference type="SAM" id="MobiDB-lite"/>
    </source>
</evidence>
<feature type="domain" description="Dienelactone hydrolase" evidence="2">
    <location>
        <begin position="29"/>
        <end position="234"/>
    </location>
</feature>
<feature type="compositionally biased region" description="Polar residues" evidence="1">
    <location>
        <begin position="1"/>
        <end position="19"/>
    </location>
</feature>
<dbReference type="GO" id="GO:0016787">
    <property type="term" value="F:hydrolase activity"/>
    <property type="evidence" value="ECO:0007669"/>
    <property type="project" value="UniProtKB-KW"/>
</dbReference>
<accession>A0A2P5B6A3</accession>
<dbReference type="SUPFAM" id="SSF53474">
    <property type="entry name" value="alpha/beta-Hydrolases"/>
    <property type="match status" value="1"/>
</dbReference>
<gene>
    <name evidence="3" type="ORF">PanWU01x14_267980</name>
</gene>
<evidence type="ECO:0000313" key="4">
    <source>
        <dbReference type="Proteomes" id="UP000237105"/>
    </source>
</evidence>
<evidence type="ECO:0000259" key="2">
    <source>
        <dbReference type="Pfam" id="PF01738"/>
    </source>
</evidence>
<keyword evidence="3" id="KW-0378">Hydrolase</keyword>
<dbReference type="PANTHER" id="PTHR17630">
    <property type="entry name" value="DIENELACTONE HYDROLASE"/>
    <property type="match status" value="1"/>
</dbReference>
<comment type="caution">
    <text evidence="3">The sequence shown here is derived from an EMBL/GenBank/DDBJ whole genome shotgun (WGS) entry which is preliminary data.</text>
</comment>
<dbReference type="AlphaFoldDB" id="A0A2P5B6A3"/>